<organism evidence="3 4">
    <name type="scientific">Rubripirellula obstinata</name>
    <dbReference type="NCBI Taxonomy" id="406547"/>
    <lineage>
        <taxon>Bacteria</taxon>
        <taxon>Pseudomonadati</taxon>
        <taxon>Planctomycetota</taxon>
        <taxon>Planctomycetia</taxon>
        <taxon>Pirellulales</taxon>
        <taxon>Pirellulaceae</taxon>
        <taxon>Rubripirellula</taxon>
    </lineage>
</organism>
<feature type="transmembrane region" description="Helical" evidence="2">
    <location>
        <begin position="41"/>
        <end position="67"/>
    </location>
</feature>
<keyword evidence="2" id="KW-0472">Membrane</keyword>
<name>A0A5B1CGB3_9BACT</name>
<keyword evidence="4" id="KW-1185">Reference proteome</keyword>
<keyword evidence="2" id="KW-0812">Transmembrane</keyword>
<keyword evidence="2" id="KW-1133">Transmembrane helix</keyword>
<dbReference type="Proteomes" id="UP000322699">
    <property type="component" value="Unassembled WGS sequence"/>
</dbReference>
<dbReference type="RefSeq" id="WP_068261315.1">
    <property type="nucleotide sequence ID" value="NZ_LWSK01000024.1"/>
</dbReference>
<evidence type="ECO:0000313" key="3">
    <source>
        <dbReference type="EMBL" id="KAA1258789.1"/>
    </source>
</evidence>
<sequence>MDTDNLTSNAIDNGQTVLPDDPTQTESPSVPAGPAGSGRCLLYGCSAVFITGIFLILCAGFATYFYFTRQVESFTSETPQILPSQEYDDKKMVELETRVQEFERMLDPPQEEPAEKPVALPTQKAVADQPEEVTEPKPSAAPIRKPKRLVLSAADLNALISRHPQFRNRLFVKIDQGVISGDVSLPLDGFVPGGEGRFFNGSGKFDVGLNDGELVVRLIEAMVAGQPIPPAVMSGIRKQNLAERFQDDAKLSRAIRRFERIEVDGDRMILTLKGRKPAAAKPE</sequence>
<proteinExistence type="predicted"/>
<accession>A0A5B1CGB3</accession>
<dbReference type="EMBL" id="VRLW01000001">
    <property type="protein sequence ID" value="KAA1258789.1"/>
    <property type="molecule type" value="Genomic_DNA"/>
</dbReference>
<dbReference type="OrthoDB" id="258272at2"/>
<feature type="compositionally biased region" description="Polar residues" evidence="1">
    <location>
        <begin position="1"/>
        <end position="28"/>
    </location>
</feature>
<feature type="region of interest" description="Disordered" evidence="1">
    <location>
        <begin position="1"/>
        <end position="34"/>
    </location>
</feature>
<evidence type="ECO:0000313" key="4">
    <source>
        <dbReference type="Proteomes" id="UP000322699"/>
    </source>
</evidence>
<evidence type="ECO:0000256" key="2">
    <source>
        <dbReference type="SAM" id="Phobius"/>
    </source>
</evidence>
<protein>
    <submittedName>
        <fullName evidence="3">Uncharacterized protein</fullName>
    </submittedName>
</protein>
<reference evidence="3 4" key="1">
    <citation type="submission" date="2019-08" db="EMBL/GenBank/DDBJ databases">
        <title>Deep-cultivation of Planctomycetes and their phenomic and genomic characterization uncovers novel biology.</title>
        <authorList>
            <person name="Wiegand S."/>
            <person name="Jogler M."/>
            <person name="Boedeker C."/>
            <person name="Pinto D."/>
            <person name="Vollmers J."/>
            <person name="Rivas-Marin E."/>
            <person name="Kohn T."/>
            <person name="Peeters S.H."/>
            <person name="Heuer A."/>
            <person name="Rast P."/>
            <person name="Oberbeckmann S."/>
            <person name="Bunk B."/>
            <person name="Jeske O."/>
            <person name="Meyerdierks A."/>
            <person name="Storesund J.E."/>
            <person name="Kallscheuer N."/>
            <person name="Luecker S."/>
            <person name="Lage O.M."/>
            <person name="Pohl T."/>
            <person name="Merkel B.J."/>
            <person name="Hornburger P."/>
            <person name="Mueller R.-W."/>
            <person name="Bruemmer F."/>
            <person name="Labrenz M."/>
            <person name="Spormann A.M."/>
            <person name="Op Den Camp H."/>
            <person name="Overmann J."/>
            <person name="Amann R."/>
            <person name="Jetten M.S.M."/>
            <person name="Mascher T."/>
            <person name="Medema M.H."/>
            <person name="Devos D.P."/>
            <person name="Kaster A.-K."/>
            <person name="Ovreas L."/>
            <person name="Rohde M."/>
            <person name="Galperin M.Y."/>
            <person name="Jogler C."/>
        </authorList>
    </citation>
    <scope>NUCLEOTIDE SEQUENCE [LARGE SCALE GENOMIC DNA]</scope>
    <source>
        <strain evidence="3 4">LF1</strain>
    </source>
</reference>
<comment type="caution">
    <text evidence="3">The sequence shown here is derived from an EMBL/GenBank/DDBJ whole genome shotgun (WGS) entry which is preliminary data.</text>
</comment>
<evidence type="ECO:0000256" key="1">
    <source>
        <dbReference type="SAM" id="MobiDB-lite"/>
    </source>
</evidence>
<gene>
    <name evidence="3" type="ORF">LF1_13120</name>
</gene>
<dbReference type="AlphaFoldDB" id="A0A5B1CGB3"/>